<dbReference type="Gene3D" id="2.40.30.270">
    <property type="match status" value="1"/>
</dbReference>
<dbReference type="CDD" id="cd18808">
    <property type="entry name" value="SF1_C_Upf1"/>
    <property type="match status" value="1"/>
</dbReference>
<dbReference type="SUPFAM" id="SSF52540">
    <property type="entry name" value="P-loop containing nucleoside triphosphate hydrolases"/>
    <property type="match status" value="1"/>
</dbReference>
<dbReference type="InterPro" id="IPR027417">
    <property type="entry name" value="P-loop_NTPase"/>
</dbReference>
<dbReference type="InterPro" id="IPR041677">
    <property type="entry name" value="DNA2/NAM7_AAA_11"/>
</dbReference>
<evidence type="ECO:0000256" key="2">
    <source>
        <dbReference type="ARBA" id="ARBA00022741"/>
    </source>
</evidence>
<evidence type="ECO:0000313" key="11">
    <source>
        <dbReference type="Proteomes" id="UP000199322"/>
    </source>
</evidence>
<evidence type="ECO:0000256" key="3">
    <source>
        <dbReference type="ARBA" id="ARBA00022801"/>
    </source>
</evidence>
<dbReference type="GO" id="GO:0016787">
    <property type="term" value="F:hydrolase activity"/>
    <property type="evidence" value="ECO:0007669"/>
    <property type="project" value="UniProtKB-KW"/>
</dbReference>
<dbReference type="FunFam" id="2.40.30.270:FF:000007">
    <property type="entry name" value="DNA helicase, putative"/>
    <property type="match status" value="1"/>
</dbReference>
<protein>
    <submittedName>
        <fullName evidence="9">DNA helicase, putative</fullName>
    </submittedName>
    <submittedName>
        <fullName evidence="10">IGHMBP2 family helicase</fullName>
        <ecNumber evidence="10">3.6.4.12</ecNumber>
    </submittedName>
</protein>
<comment type="similarity">
    <text evidence="1">Belongs to the DNA2/NAM7 helicase family.</text>
</comment>
<dbReference type="GO" id="GO:0003677">
    <property type="term" value="F:DNA binding"/>
    <property type="evidence" value="ECO:0007669"/>
    <property type="project" value="InterPro"/>
</dbReference>
<reference evidence="9 11" key="1">
    <citation type="submission" date="2016-10" db="EMBL/GenBank/DDBJ databases">
        <authorList>
            <person name="de Groot N.N."/>
        </authorList>
    </citation>
    <scope>NUCLEOTIDE SEQUENCE [LARGE SCALE GENOMIC DNA]</scope>
    <source>
        <strain evidence="9 11">WG14</strain>
    </source>
</reference>
<keyword evidence="11" id="KW-1185">Reference proteome</keyword>
<evidence type="ECO:0000256" key="5">
    <source>
        <dbReference type="ARBA" id="ARBA00022840"/>
    </source>
</evidence>
<keyword evidence="2" id="KW-0547">Nucleotide-binding</keyword>
<evidence type="ECO:0000256" key="1">
    <source>
        <dbReference type="ARBA" id="ARBA00007913"/>
    </source>
</evidence>
<dbReference type="RefSeq" id="WP_091402844.1">
    <property type="nucleotide sequence ID" value="NZ_FMYV01000002.1"/>
</dbReference>
<dbReference type="NCBIfam" id="TIGR00376">
    <property type="entry name" value="IGHMBP2 family helicase"/>
    <property type="match status" value="1"/>
</dbReference>
<dbReference type="OrthoDB" id="9757917at2"/>
<dbReference type="Proteomes" id="UP000199322">
    <property type="component" value="Unassembled WGS sequence"/>
</dbReference>
<evidence type="ECO:0000259" key="7">
    <source>
        <dbReference type="Pfam" id="PF13086"/>
    </source>
</evidence>
<dbReference type="GO" id="GO:0005524">
    <property type="term" value="F:ATP binding"/>
    <property type="evidence" value="ECO:0007669"/>
    <property type="project" value="UniProtKB-KW"/>
</dbReference>
<keyword evidence="5" id="KW-0067">ATP-binding</keyword>
<evidence type="ECO:0000256" key="4">
    <source>
        <dbReference type="ARBA" id="ARBA00022806"/>
    </source>
</evidence>
<dbReference type="STRING" id="28234.SAMN04488588_0703"/>
<dbReference type="GO" id="GO:0043139">
    <property type="term" value="F:5'-3' DNA helicase activity"/>
    <property type="evidence" value="ECO:0007669"/>
    <property type="project" value="TreeGrafter"/>
</dbReference>
<feature type="domain" description="DNA2/NAM7 helicase-like C-terminal" evidence="8">
    <location>
        <begin position="435"/>
        <end position="635"/>
    </location>
</feature>
<dbReference type="InterPro" id="IPR050534">
    <property type="entry name" value="Coronavir_polyprotein_1ab"/>
</dbReference>
<keyword evidence="4 9" id="KW-0347">Helicase</keyword>
<dbReference type="InterPro" id="IPR047187">
    <property type="entry name" value="SF1_C_Upf1"/>
</dbReference>
<dbReference type="Proteomes" id="UP000297288">
    <property type="component" value="Unassembled WGS sequence"/>
</dbReference>
<dbReference type="EMBL" id="SRME01000002">
    <property type="protein sequence ID" value="TGG88389.1"/>
    <property type="molecule type" value="Genomic_DNA"/>
</dbReference>
<feature type="domain" description="DNA2/NAM7 helicase helicase" evidence="7">
    <location>
        <begin position="178"/>
        <end position="428"/>
    </location>
</feature>
<reference evidence="10 12" key="2">
    <citation type="submission" date="2019-04" db="EMBL/GenBank/DDBJ databases">
        <title>Draft genome sequence data and analysis of a Fermenting Bacterium, Geotoga petraea strain HO-Geo1, isolated from heavy-oil petroleum reservoir in Russia.</title>
        <authorList>
            <person name="Grouzdev D.S."/>
            <person name="Semenova E.M."/>
            <person name="Sokolova D.S."/>
            <person name="Tourova T.P."/>
            <person name="Poltaraus A.B."/>
            <person name="Nazina T.N."/>
        </authorList>
    </citation>
    <scope>NUCLEOTIDE SEQUENCE [LARGE SCALE GENOMIC DNA]</scope>
    <source>
        <strain evidence="10 12">HO-Geo1</strain>
    </source>
</reference>
<dbReference type="EC" id="3.6.4.12" evidence="10"/>
<dbReference type="GO" id="GO:0005694">
    <property type="term" value="C:chromosome"/>
    <property type="evidence" value="ECO:0007669"/>
    <property type="project" value="UniProtKB-ARBA"/>
</dbReference>
<dbReference type="Gene3D" id="3.40.50.300">
    <property type="entry name" value="P-loop containing nucleotide triphosphate hydrolases"/>
    <property type="match status" value="2"/>
</dbReference>
<dbReference type="InterPro" id="IPR041679">
    <property type="entry name" value="DNA2/NAM7-like_C"/>
</dbReference>
<evidence type="ECO:0000313" key="9">
    <source>
        <dbReference type="EMBL" id="SDC24740.1"/>
    </source>
</evidence>
<accession>A0A1G6K161</accession>
<keyword evidence="3 10" id="KW-0378">Hydrolase</keyword>
<gene>
    <name evidence="10" type="ORF">E4650_04925</name>
    <name evidence="9" type="ORF">SAMN04488588_0703</name>
</gene>
<dbReference type="Pfam" id="PF13086">
    <property type="entry name" value="AAA_11"/>
    <property type="match status" value="1"/>
</dbReference>
<dbReference type="PANTHER" id="PTHR43788:SF8">
    <property type="entry name" value="DNA-BINDING PROTEIN SMUBP-2"/>
    <property type="match status" value="1"/>
</dbReference>
<name>A0A1G6K161_9BACT</name>
<evidence type="ECO:0000259" key="8">
    <source>
        <dbReference type="Pfam" id="PF13087"/>
    </source>
</evidence>
<dbReference type="EMBL" id="FMYV01000002">
    <property type="protein sequence ID" value="SDC24740.1"/>
    <property type="molecule type" value="Genomic_DNA"/>
</dbReference>
<feature type="region of interest" description="Disordered" evidence="6">
    <location>
        <begin position="299"/>
        <end position="320"/>
    </location>
</feature>
<dbReference type="PANTHER" id="PTHR43788">
    <property type="entry name" value="DNA2/NAM7 HELICASE FAMILY MEMBER"/>
    <property type="match status" value="1"/>
</dbReference>
<evidence type="ECO:0000256" key="6">
    <source>
        <dbReference type="SAM" id="MobiDB-lite"/>
    </source>
</evidence>
<sequence length="663" mass="76969">MIDEKKYYETFNQAIKEERKAEIESTISEIKNISGKKREEKGRAILNLDGRISGYEIGGFTVIKYGRKKYIDTNISVGDEVLISKGDPLKSDYLATVTNIGNRYIEVVVAGGVPYWALKNIRLDLYFNDVTYSRMKDALKRFRNNSEYFQNLKNILLEKEKPTINNLECQIDFFDDRLNKFQKEAVKKSIKENDLFLLYGPPGTGKTRTITEIILQEAKLGKKILATAESNVATDNLVEYLTKIPHNFKIIRIGHPARVSERIKDMLIYNAVKNKQSYINAQKMREEMNELIETRNKYKKPNPSLRRGMSDDQIKKHARNKKSFRGINPKKMKSMAKWIKYNEMIDELYMNIKDLEEFALDSVIEESDIIITTNATAGSDFLEDKNFDVSIIDEGSQSMEPSSLISVTKSKKFIMSGDHNQLPPTILSDKAKDVLSKTLFQRMINKYPENSYMLKIQYRMNEQIMEIPNKFFYGNELIADDSVKNHTIKDLINIDDYDDILDPNKTVVFLNTSASDKKEEEQKFGSKSRRNIFESDVIVEILEKFKKRNFDLENIGIISPYFDQIELIEEKIKNKFNLVPEISTVDGFQGREKEVIIISNVRSNENSDIGFLEDYRRLNVSITRSKRKLIIIGDSETLKENVYYKNLIEHLKEKDLFIDITWG</sequence>
<dbReference type="FunFam" id="3.40.50.300:FF:000326">
    <property type="entry name" value="P-loop containing nucleoside triphosphate hydrolase"/>
    <property type="match status" value="1"/>
</dbReference>
<proteinExistence type="inferred from homology"/>
<dbReference type="InterPro" id="IPR004483">
    <property type="entry name" value="SMUBP-2/Hcs1-like"/>
</dbReference>
<organism evidence="9 11">
    <name type="scientific">Geotoga petraea</name>
    <dbReference type="NCBI Taxonomy" id="28234"/>
    <lineage>
        <taxon>Bacteria</taxon>
        <taxon>Thermotogati</taxon>
        <taxon>Thermotogota</taxon>
        <taxon>Thermotogae</taxon>
        <taxon>Petrotogales</taxon>
        <taxon>Petrotogaceae</taxon>
        <taxon>Geotoga</taxon>
    </lineage>
</organism>
<evidence type="ECO:0000313" key="10">
    <source>
        <dbReference type="EMBL" id="TGG88389.1"/>
    </source>
</evidence>
<dbReference type="Pfam" id="PF13087">
    <property type="entry name" value="AAA_12"/>
    <property type="match status" value="1"/>
</dbReference>
<evidence type="ECO:0000313" key="12">
    <source>
        <dbReference type="Proteomes" id="UP000297288"/>
    </source>
</evidence>
<dbReference type="AlphaFoldDB" id="A0A1G6K161"/>